<dbReference type="EMBL" id="MU155198">
    <property type="protein sequence ID" value="KAF9480251.1"/>
    <property type="molecule type" value="Genomic_DNA"/>
</dbReference>
<feature type="compositionally biased region" description="Low complexity" evidence="1">
    <location>
        <begin position="1063"/>
        <end position="1079"/>
    </location>
</feature>
<dbReference type="Proteomes" id="UP000807469">
    <property type="component" value="Unassembled WGS sequence"/>
</dbReference>
<feature type="compositionally biased region" description="Basic and acidic residues" evidence="1">
    <location>
        <begin position="1050"/>
        <end position="1059"/>
    </location>
</feature>
<evidence type="ECO:0000256" key="1">
    <source>
        <dbReference type="SAM" id="MobiDB-lite"/>
    </source>
</evidence>
<feature type="region of interest" description="Disordered" evidence="1">
    <location>
        <begin position="559"/>
        <end position="591"/>
    </location>
</feature>
<feature type="compositionally biased region" description="Polar residues" evidence="1">
    <location>
        <begin position="922"/>
        <end position="935"/>
    </location>
</feature>
<keyword evidence="2" id="KW-1133">Transmembrane helix</keyword>
<feature type="region of interest" description="Disordered" evidence="1">
    <location>
        <begin position="836"/>
        <end position="1079"/>
    </location>
</feature>
<sequence>MRQRAFGRRFFRGSRTNIPFNAGFNAVMAGGAGMVILKPSSLSVPNNMAMTIAFMAGSFGYSVVSPIWNDLFGAHAIGSKSQDQFGPLVVASSPKPSEAILIKDAGSLTHSLDTSLAVVYAPSGKTGGNVPRAGSSQRGSSSGSPSSRPNRGRRASSNNGQGNGQGNDQGSNGEDSAPPEEGPSRSARIQGAKKLYTEQLGIRASHSKRGNGPPPPPPPGGTGTVPGIDGDSHGDNQSFSWLTLAFILAAAIAGYAFGRHRRTPTDNAANLKGVKIWKDKKRTTPVPNNVSSWSTSSPLEKDTVCAYIPAPANNGELVLWHQPDYLAQQVSNDLRMLAARKPVLRSVITEKIDGVYCDGLYFNASPMNCMDTLANSFDNFANSMDNLANSVNNLAPQVHPSPTAPLARNYLNELFLPICGFATLLFGIVTSYFVRVIRRIGHINNAQVVQILDLPLNLEILDESDSRSLVQSEEGNDAEAVAYVSGNESASNVSTLDTHPLVIEAPIREYNIIELTVDKDEDNFSRHDTDEDQKLSDKTDALDNDNIDEANKVNADTDNIENQNLDDNADDIYADDNDETNGYDANTDNANTYDIDEDEVENFVYRSSETDNTEAVAGSTDIALDQDDTEVFVYPVDVAVTDAVTAVADDNSNEIITLHIYVDSEPQDIVSNSDVSGEVTANGVSATADVADLQGDAGSKVIQANGLSASIHASTPSATVDDGTTSTSSLTNGHTNGVGASMYAPRRSSSLDDTLLPRQGYGASASMYAPRSSSIVDDTPLPHQEYGVSASMHAPRPSSVDGTSSFTARQCATYGINDSIHASTPSDVDSTTIEQTHGVAASMHAPKSIVDNGAGTSALQSEHRHGKTRHRNRTRGTNEPAVASGGDLSGATVDTENNAKAPLSKRKRTRPHNKKKKKNAGEDSQSGASSEDIQQADNADASSPASSSSSASDDVAGQSSSHANGAGSEDVQQTDNSASESRPAPSSSSVFDDVAGQSSSHDNGAGNEDVQQVDNASASIPPSSSPSVSDSVAGQSSSQGKKSTRRKKEPRPVRAHSDTEGYSSSRPTSAAPSTILSFP</sequence>
<feature type="region of interest" description="Disordered" evidence="1">
    <location>
        <begin position="523"/>
        <end position="543"/>
    </location>
</feature>
<feature type="compositionally biased region" description="Basic and acidic residues" evidence="1">
    <location>
        <begin position="523"/>
        <end position="541"/>
    </location>
</feature>
<protein>
    <submittedName>
        <fullName evidence="3">Uncharacterized protein</fullName>
    </submittedName>
</protein>
<feature type="compositionally biased region" description="Acidic residues" evidence="1">
    <location>
        <begin position="567"/>
        <end position="581"/>
    </location>
</feature>
<dbReference type="OrthoDB" id="3132224at2759"/>
<feature type="region of interest" description="Disordered" evidence="1">
    <location>
        <begin position="203"/>
        <end position="234"/>
    </location>
</feature>
<feature type="compositionally biased region" description="Low complexity" evidence="1">
    <location>
        <begin position="132"/>
        <end position="160"/>
    </location>
</feature>
<evidence type="ECO:0000313" key="4">
    <source>
        <dbReference type="Proteomes" id="UP000807469"/>
    </source>
</evidence>
<comment type="caution">
    <text evidence="3">The sequence shown here is derived from an EMBL/GenBank/DDBJ whole genome shotgun (WGS) entry which is preliminary data.</text>
</comment>
<gene>
    <name evidence="3" type="ORF">BDN70DRAFT_625535</name>
</gene>
<feature type="region of interest" description="Disordered" evidence="1">
    <location>
        <begin position="713"/>
        <end position="757"/>
    </location>
</feature>
<accession>A0A9P5Z3P6</accession>
<proteinExistence type="predicted"/>
<feature type="compositionally biased region" description="Low complexity" evidence="1">
    <location>
        <begin position="977"/>
        <end position="989"/>
    </location>
</feature>
<evidence type="ECO:0000313" key="3">
    <source>
        <dbReference type="EMBL" id="KAF9480251.1"/>
    </source>
</evidence>
<feature type="region of interest" description="Disordered" evidence="1">
    <location>
        <begin position="122"/>
        <end position="187"/>
    </location>
</feature>
<keyword evidence="2" id="KW-0472">Membrane</keyword>
<feature type="compositionally biased region" description="Low complexity" evidence="1">
    <location>
        <begin position="936"/>
        <end position="961"/>
    </location>
</feature>
<feature type="transmembrane region" description="Helical" evidence="2">
    <location>
        <begin position="20"/>
        <end position="37"/>
    </location>
</feature>
<reference evidence="3" key="1">
    <citation type="submission" date="2020-11" db="EMBL/GenBank/DDBJ databases">
        <authorList>
            <consortium name="DOE Joint Genome Institute"/>
            <person name="Ahrendt S."/>
            <person name="Riley R."/>
            <person name="Andreopoulos W."/>
            <person name="Labutti K."/>
            <person name="Pangilinan J."/>
            <person name="Ruiz-Duenas F.J."/>
            <person name="Barrasa J.M."/>
            <person name="Sanchez-Garcia M."/>
            <person name="Camarero S."/>
            <person name="Miyauchi S."/>
            <person name="Serrano A."/>
            <person name="Linde D."/>
            <person name="Babiker R."/>
            <person name="Drula E."/>
            <person name="Ayuso-Fernandez I."/>
            <person name="Pacheco R."/>
            <person name="Padilla G."/>
            <person name="Ferreira P."/>
            <person name="Barriuso J."/>
            <person name="Kellner H."/>
            <person name="Castanera R."/>
            <person name="Alfaro M."/>
            <person name="Ramirez L."/>
            <person name="Pisabarro A.G."/>
            <person name="Kuo A."/>
            <person name="Tritt A."/>
            <person name="Lipzen A."/>
            <person name="He G."/>
            <person name="Yan M."/>
            <person name="Ng V."/>
            <person name="Cullen D."/>
            <person name="Martin F."/>
            <person name="Rosso M.-N."/>
            <person name="Henrissat B."/>
            <person name="Hibbett D."/>
            <person name="Martinez A.T."/>
            <person name="Grigoriev I.V."/>
        </authorList>
    </citation>
    <scope>NUCLEOTIDE SEQUENCE</scope>
    <source>
        <strain evidence="3">CIRM-BRFM 674</strain>
    </source>
</reference>
<feature type="compositionally biased region" description="Polar residues" evidence="1">
    <location>
        <begin position="713"/>
        <end position="735"/>
    </location>
</feature>
<feature type="compositionally biased region" description="Low complexity" evidence="1">
    <location>
        <begin position="1016"/>
        <end position="1040"/>
    </location>
</feature>
<feature type="transmembrane region" description="Helical" evidence="2">
    <location>
        <begin position="239"/>
        <end position="257"/>
    </location>
</feature>
<name>A0A9P5Z3P6_9AGAR</name>
<feature type="compositionally biased region" description="Basic residues" evidence="1">
    <location>
        <begin position="864"/>
        <end position="874"/>
    </location>
</feature>
<organism evidence="3 4">
    <name type="scientific">Pholiota conissans</name>
    <dbReference type="NCBI Taxonomy" id="109636"/>
    <lineage>
        <taxon>Eukaryota</taxon>
        <taxon>Fungi</taxon>
        <taxon>Dikarya</taxon>
        <taxon>Basidiomycota</taxon>
        <taxon>Agaricomycotina</taxon>
        <taxon>Agaricomycetes</taxon>
        <taxon>Agaricomycetidae</taxon>
        <taxon>Agaricales</taxon>
        <taxon>Agaricineae</taxon>
        <taxon>Strophariaceae</taxon>
        <taxon>Pholiota</taxon>
    </lineage>
</organism>
<dbReference type="AlphaFoldDB" id="A0A9P5Z3P6"/>
<evidence type="ECO:0000256" key="2">
    <source>
        <dbReference type="SAM" id="Phobius"/>
    </source>
</evidence>
<feature type="compositionally biased region" description="Basic residues" evidence="1">
    <location>
        <begin position="903"/>
        <end position="918"/>
    </location>
</feature>
<keyword evidence="2" id="KW-0812">Transmembrane</keyword>
<keyword evidence="4" id="KW-1185">Reference proteome</keyword>
<feature type="transmembrane region" description="Helical" evidence="2">
    <location>
        <begin position="414"/>
        <end position="434"/>
    </location>
</feature>